<proteinExistence type="predicted"/>
<keyword evidence="2" id="KW-0472">Membrane</keyword>
<evidence type="ECO:0000256" key="2">
    <source>
        <dbReference type="SAM" id="Phobius"/>
    </source>
</evidence>
<feature type="domain" description="Pesticidal crystal protein Cry1Aa" evidence="4">
    <location>
        <begin position="532"/>
        <end position="594"/>
    </location>
</feature>
<dbReference type="InterPro" id="IPR032675">
    <property type="entry name" value="LRR_dom_sf"/>
</dbReference>
<organism evidence="5 6">
    <name type="scientific">Breznakia pachnodae</name>
    <dbReference type="NCBI Taxonomy" id="265178"/>
    <lineage>
        <taxon>Bacteria</taxon>
        <taxon>Bacillati</taxon>
        <taxon>Bacillota</taxon>
        <taxon>Erysipelotrichia</taxon>
        <taxon>Erysipelotrichales</taxon>
        <taxon>Erysipelotrichaceae</taxon>
        <taxon>Breznakia</taxon>
    </lineage>
</organism>
<dbReference type="PANTHER" id="PTHR48054:SF47">
    <property type="entry name" value="OS06G0179800 PROTEIN"/>
    <property type="match status" value="1"/>
</dbReference>
<dbReference type="Pfam" id="PF00560">
    <property type="entry name" value="LRR_1"/>
    <property type="match status" value="3"/>
</dbReference>
<dbReference type="Proteomes" id="UP001230220">
    <property type="component" value="Unassembled WGS sequence"/>
</dbReference>
<dbReference type="InterPro" id="IPR001611">
    <property type="entry name" value="Leu-rich_rpt"/>
</dbReference>
<accession>A0ABU0E0Q5</accession>
<sequence>MKRINKILASLLAAGVMFSLVTTNIIKANEEVQSTNETITTRTVDAAFPESSKPLHDAILAKYPTVDGLDGTTPDGIISKAEARLWTASTAALTFTDEGIGGTIYGIEYFVQAKYLNFNGNNFTGEIPANIGNMTQLSTLYLANNKLTGTIPESLYTLGNINYIYLGNNQLTGTLSTNIGNLKTMTRFYAQDNQLSGTLPESIGNLDNLVRLHLGGNNFSGSIPSSIGSLPNLANLYLRENQLSGDIPQSIYDNENLTLLDVSDNSGITGNPAEGFANHGKLQQLMIDGTDMIQAAPDISTLTRFDNTDLSTGLLNNDQSGPVDGLTQEQIKKAQDSADWISDPTEKQQWQDNIDKAQNMLNAQTNVVDLLNDTKTDVKDTTTSTMIDDAQALVTTLPDGQFKNDLQAELDLAKEYLNNRTVAQKAVNELFTDSKHSDIKTATDQTTINAALTVVNSLPESTFKEILKAEISKAQNLLDAKTTVDNLFTDNTHTDIKGTTNQAALDNAKAVVGKLEDGTVKTQLQKEIDKAQNILNAKTSVSDLFTDSTHTNIKDTTNQKSIDAAQAAVNKLEDGTVKTQLQKEIDKAQAMLNAKTAVGDLLDDDGKLNTDVTQKEIDKAQDLVNKLPDGDLKDELQVQINDAQKQLDESKKDAEKPVILKPSISGESTGSAQVGNSVNTSDTTNLWIYMSMIIASFGVIGFAIKNKKLNKK</sequence>
<dbReference type="Gene3D" id="3.80.10.10">
    <property type="entry name" value="Ribonuclease Inhibitor"/>
    <property type="match status" value="1"/>
</dbReference>
<evidence type="ECO:0000313" key="6">
    <source>
        <dbReference type="Proteomes" id="UP001230220"/>
    </source>
</evidence>
<feature type="signal peptide" evidence="3">
    <location>
        <begin position="1"/>
        <end position="28"/>
    </location>
</feature>
<evidence type="ECO:0000259" key="4">
    <source>
        <dbReference type="Pfam" id="PF18449"/>
    </source>
</evidence>
<dbReference type="SUPFAM" id="SSF52058">
    <property type="entry name" value="L domain-like"/>
    <property type="match status" value="1"/>
</dbReference>
<keyword evidence="5" id="KW-0132">Cell division</keyword>
<feature type="region of interest" description="Disordered" evidence="1">
    <location>
        <begin position="645"/>
        <end position="676"/>
    </location>
</feature>
<evidence type="ECO:0000256" key="3">
    <source>
        <dbReference type="SAM" id="SignalP"/>
    </source>
</evidence>
<protein>
    <submittedName>
        <fullName evidence="5">Cell division FtsZ-interacting protein ZapD</fullName>
    </submittedName>
</protein>
<name>A0ABU0E0Q5_9FIRM</name>
<dbReference type="RefSeq" id="WP_307406109.1">
    <property type="nucleotide sequence ID" value="NZ_JAUSUR010000001.1"/>
</dbReference>
<dbReference type="PANTHER" id="PTHR48054">
    <property type="entry name" value="RECEPTOR KINASE-LIKE PROTEIN XA21"/>
    <property type="match status" value="1"/>
</dbReference>
<feature type="transmembrane region" description="Helical" evidence="2">
    <location>
        <begin position="686"/>
        <end position="704"/>
    </location>
</feature>
<keyword evidence="3" id="KW-0732">Signal</keyword>
<feature type="chain" id="PRO_5046080102" evidence="3">
    <location>
        <begin position="29"/>
        <end position="712"/>
    </location>
</feature>
<reference evidence="5 6" key="1">
    <citation type="submission" date="2023-07" db="EMBL/GenBank/DDBJ databases">
        <title>Genomic Encyclopedia of Type Strains, Phase IV (KMG-IV): sequencing the most valuable type-strain genomes for metagenomic binning, comparative biology and taxonomic classification.</title>
        <authorList>
            <person name="Goeker M."/>
        </authorList>
    </citation>
    <scope>NUCLEOTIDE SEQUENCE [LARGE SCALE GENOMIC DNA]</scope>
    <source>
        <strain evidence="5 6">DSM 16784</strain>
    </source>
</reference>
<keyword evidence="2" id="KW-1133">Transmembrane helix</keyword>
<evidence type="ECO:0000256" key="1">
    <source>
        <dbReference type="SAM" id="MobiDB-lite"/>
    </source>
</evidence>
<dbReference type="EMBL" id="JAUSUR010000001">
    <property type="protein sequence ID" value="MDQ0360308.1"/>
    <property type="molecule type" value="Genomic_DNA"/>
</dbReference>
<comment type="caution">
    <text evidence="5">The sequence shown here is derived from an EMBL/GenBank/DDBJ whole genome shotgun (WGS) entry which is preliminary data.</text>
</comment>
<feature type="compositionally biased region" description="Polar residues" evidence="1">
    <location>
        <begin position="665"/>
        <end position="676"/>
    </location>
</feature>
<feature type="compositionally biased region" description="Basic and acidic residues" evidence="1">
    <location>
        <begin position="645"/>
        <end position="658"/>
    </location>
</feature>
<dbReference type="InterPro" id="IPR052592">
    <property type="entry name" value="LRR-RLK"/>
</dbReference>
<dbReference type="GO" id="GO:0051301">
    <property type="term" value="P:cell division"/>
    <property type="evidence" value="ECO:0007669"/>
    <property type="project" value="UniProtKB-KW"/>
</dbReference>
<feature type="domain" description="Pesticidal crystal protein Cry1Aa" evidence="4">
    <location>
        <begin position="419"/>
        <end position="480"/>
    </location>
</feature>
<gene>
    <name evidence="5" type="ORF">J2S15_001039</name>
</gene>
<keyword evidence="6" id="KW-1185">Reference proteome</keyword>
<dbReference type="Pfam" id="PF18449">
    <property type="entry name" value="Endotoxin_C2"/>
    <property type="match status" value="3"/>
</dbReference>
<dbReference type="InterPro" id="IPR054544">
    <property type="entry name" value="Pest_crys_Cry1Aa_dom-IV"/>
</dbReference>
<keyword evidence="5" id="KW-0131">Cell cycle</keyword>
<keyword evidence="2" id="KW-0812">Transmembrane</keyword>
<evidence type="ECO:0000313" key="5">
    <source>
        <dbReference type="EMBL" id="MDQ0360308.1"/>
    </source>
</evidence>
<feature type="domain" description="Pesticidal crystal protein Cry1Aa" evidence="4">
    <location>
        <begin position="360"/>
        <end position="418"/>
    </location>
</feature>